<dbReference type="EMBL" id="JAVIDA010000005">
    <property type="protein sequence ID" value="MDQ9070960.1"/>
    <property type="molecule type" value="Genomic_DNA"/>
</dbReference>
<feature type="region of interest" description="Disordered" evidence="1">
    <location>
        <begin position="27"/>
        <end position="61"/>
    </location>
</feature>
<evidence type="ECO:0000256" key="1">
    <source>
        <dbReference type="SAM" id="MobiDB-lite"/>
    </source>
</evidence>
<organism evidence="2 3">
    <name type="scientific">Acinetobacter gerneri</name>
    <dbReference type="NCBI Taxonomy" id="202952"/>
    <lineage>
        <taxon>Bacteria</taxon>
        <taxon>Pseudomonadati</taxon>
        <taxon>Pseudomonadota</taxon>
        <taxon>Gammaproteobacteria</taxon>
        <taxon>Moraxellales</taxon>
        <taxon>Moraxellaceae</taxon>
        <taxon>Acinetobacter</taxon>
    </lineage>
</organism>
<reference evidence="2" key="1">
    <citation type="submission" date="2023-08" db="EMBL/GenBank/DDBJ databases">
        <title>Emergence of clinically-relevant ST2 carbapenem-resistant Acinetobacter baumannii strains in hospital sewages in Zhejiang, East of China.</title>
        <authorList>
            <person name="Kaichao C."/>
            <person name="Zhang R."/>
        </authorList>
    </citation>
    <scope>NUCLEOTIDE SEQUENCE</scope>
    <source>
        <strain evidence="2">M-SY-60</strain>
    </source>
</reference>
<proteinExistence type="predicted"/>
<dbReference type="InterPro" id="IPR038440">
    <property type="entry name" value="FimV_C_sf"/>
</dbReference>
<feature type="compositionally biased region" description="Polar residues" evidence="1">
    <location>
        <begin position="50"/>
        <end position="61"/>
    </location>
</feature>
<dbReference type="Gene3D" id="1.20.58.2200">
    <property type="match status" value="1"/>
</dbReference>
<evidence type="ECO:0008006" key="4">
    <source>
        <dbReference type="Google" id="ProtNLM"/>
    </source>
</evidence>
<evidence type="ECO:0000313" key="2">
    <source>
        <dbReference type="EMBL" id="MDQ9070960.1"/>
    </source>
</evidence>
<name>A0AAW8JH38_9GAMM</name>
<comment type="caution">
    <text evidence="2">The sequence shown here is derived from an EMBL/GenBank/DDBJ whole genome shotgun (WGS) entry which is preliminary data.</text>
</comment>
<dbReference type="AlphaFoldDB" id="A0AAW8JH38"/>
<dbReference type="Proteomes" id="UP001243195">
    <property type="component" value="Unassembled WGS sequence"/>
</dbReference>
<accession>A0AAW8JH38</accession>
<dbReference type="RefSeq" id="WP_308955451.1">
    <property type="nucleotide sequence ID" value="NZ_JAVICY010000004.1"/>
</dbReference>
<gene>
    <name evidence="2" type="ORF">RFH51_05725</name>
</gene>
<sequence length="342" mass="38546">MWYVIPFVILLIILFILKKRESNKLNEKPTQATKSEQKLQESDQAPPPSEATTSTANPTQTNQTALNSNILQELQQINPITIHNIELLISEKKFSLAEALINKTLKQHPDSAALFLYLLDIHLEIEDQMAIEQLINYLQNANKKDILAQIQAKNTAQLQPSKDEFPETHRSDQSPIFDEEIVLAQQANADLTATGQPLFTDLEFEQKSDISIAKTEAQPERQALEFVIETVEPEPNQISEDSAQSSFNEPENMAIDVAFSDAAVEFENNTENQPIKSPIDPISKIYPEATTCDEVELNLILAEHYIKLGAFDAASRLISEQEQQYNDLQRQQSQNLLNSMAS</sequence>
<protein>
    <recommendedName>
        <fullName evidence="4">FimV domain-containing protein</fullName>
    </recommendedName>
</protein>
<evidence type="ECO:0000313" key="3">
    <source>
        <dbReference type="Proteomes" id="UP001243195"/>
    </source>
</evidence>